<proteinExistence type="predicted"/>
<dbReference type="Pfam" id="PF00702">
    <property type="entry name" value="Hydrolase"/>
    <property type="match status" value="1"/>
</dbReference>
<sequence length="209" mass="22889">MAIKAVAFDVFGTLVHIERPTRPFRKLVRLLHEAGRPRQRDDGVRAMSNPIDLRQAASLFGGVVSDADLNALEAELREEIQSISLFADATPTLLALRKRGIKVALCSNLAAPYGPPVLDLLPIRPDFCAWSYEAGAVKPQAEIYQYLCDGIACRPDEVLMIGDTIEADMIGPRKFGIHGYHLDRHAATSKSADSVQSLSDVLTLMAARH</sequence>
<dbReference type="NCBIfam" id="TIGR01549">
    <property type="entry name" value="HAD-SF-IA-v1"/>
    <property type="match status" value="1"/>
</dbReference>
<protein>
    <submittedName>
        <fullName evidence="2">Phosphoglycolate phosphatase</fullName>
        <ecNumber evidence="2">3.1.3.18</ecNumber>
    </submittedName>
</protein>
<evidence type="ECO:0000313" key="2">
    <source>
        <dbReference type="EMBL" id="CAB3675283.1"/>
    </source>
</evidence>
<keyword evidence="1 2" id="KW-0378">Hydrolase</keyword>
<dbReference type="Gene3D" id="3.40.50.1000">
    <property type="entry name" value="HAD superfamily/HAD-like"/>
    <property type="match status" value="1"/>
</dbReference>
<evidence type="ECO:0000256" key="1">
    <source>
        <dbReference type="ARBA" id="ARBA00022801"/>
    </source>
</evidence>
<dbReference type="AlphaFoldDB" id="A0A6S6ZEW1"/>
<dbReference type="EC" id="3.1.3.18" evidence="2"/>
<dbReference type="InterPro" id="IPR006439">
    <property type="entry name" value="HAD-SF_hydro_IA"/>
</dbReference>
<organism evidence="2 3">
    <name type="scientific">Achromobacter animicus</name>
    <dbReference type="NCBI Taxonomy" id="1389935"/>
    <lineage>
        <taxon>Bacteria</taxon>
        <taxon>Pseudomonadati</taxon>
        <taxon>Pseudomonadota</taxon>
        <taxon>Betaproteobacteria</taxon>
        <taxon>Burkholderiales</taxon>
        <taxon>Alcaligenaceae</taxon>
        <taxon>Achromobacter</taxon>
    </lineage>
</organism>
<dbReference type="InterPro" id="IPR023214">
    <property type="entry name" value="HAD_sf"/>
</dbReference>
<gene>
    <name evidence="2" type="primary">gph_2</name>
    <name evidence="2" type="ORF">LMG26690_01289</name>
</gene>
<dbReference type="PANTHER" id="PTHR43316">
    <property type="entry name" value="HYDROLASE, HALOACID DELAHOGENASE-RELATED"/>
    <property type="match status" value="1"/>
</dbReference>
<name>A0A6S6ZEW1_9BURK</name>
<keyword evidence="3" id="KW-1185">Reference proteome</keyword>
<dbReference type="InterPro" id="IPR036412">
    <property type="entry name" value="HAD-like_sf"/>
</dbReference>
<dbReference type="SFLD" id="SFLDG01129">
    <property type="entry name" value="C1.5:_HAD__Beta-PGM__Phosphata"/>
    <property type="match status" value="1"/>
</dbReference>
<dbReference type="SUPFAM" id="SSF56784">
    <property type="entry name" value="HAD-like"/>
    <property type="match status" value="1"/>
</dbReference>
<dbReference type="PANTHER" id="PTHR43316:SF3">
    <property type="entry name" value="HALOACID DEHALOGENASE, TYPE II (AFU_ORTHOLOGUE AFUA_2G07750)-RELATED"/>
    <property type="match status" value="1"/>
</dbReference>
<evidence type="ECO:0000313" key="3">
    <source>
        <dbReference type="Proteomes" id="UP000494214"/>
    </source>
</evidence>
<reference evidence="2 3" key="1">
    <citation type="submission" date="2020-04" db="EMBL/GenBank/DDBJ databases">
        <authorList>
            <person name="De Canck E."/>
        </authorList>
    </citation>
    <scope>NUCLEOTIDE SEQUENCE [LARGE SCALE GENOMIC DNA]</scope>
    <source>
        <strain evidence="2 3">LMG 26690</strain>
    </source>
</reference>
<dbReference type="EMBL" id="CADIJM010000002">
    <property type="protein sequence ID" value="CAB3675283.1"/>
    <property type="molecule type" value="Genomic_DNA"/>
</dbReference>
<dbReference type="Proteomes" id="UP000494214">
    <property type="component" value="Unassembled WGS sequence"/>
</dbReference>
<dbReference type="SFLD" id="SFLDS00003">
    <property type="entry name" value="Haloacid_Dehalogenase"/>
    <property type="match status" value="1"/>
</dbReference>
<dbReference type="GO" id="GO:0008967">
    <property type="term" value="F:phosphoglycolate phosphatase activity"/>
    <property type="evidence" value="ECO:0007669"/>
    <property type="project" value="UniProtKB-EC"/>
</dbReference>
<accession>A0A6S6ZEW1</accession>
<dbReference type="RefSeq" id="WP_175122293.1">
    <property type="nucleotide sequence ID" value="NZ_CADIJM010000002.1"/>
</dbReference>
<dbReference type="InterPro" id="IPR051540">
    <property type="entry name" value="S-2-haloacid_dehalogenase"/>
</dbReference>